<name>A0A8W8P4F1_MAGGI</name>
<sequence length="156" mass="18044">MHKQRHLLKPMMIVTTTGALCNKYRPPLSSGDEENDLQTAAKMRHLSTQTNLLQTEVESNNLQKKRYVWRKIDDENIDIPDFPQYTEEEIRELTLGVYQVKLAKHYTQEHMSQEGHSRVNLELSKNWLDSVCDAAIIPEVAEVVDESDSESEAMEE</sequence>
<dbReference type="AlphaFoldDB" id="A0A8W8P4F1"/>
<keyword evidence="2" id="KW-1185">Reference proteome</keyword>
<evidence type="ECO:0000313" key="2">
    <source>
        <dbReference type="Proteomes" id="UP000005408"/>
    </source>
</evidence>
<accession>A0A8W8P4F1</accession>
<evidence type="ECO:0000313" key="1">
    <source>
        <dbReference type="EnsemblMetazoa" id="G9754.1:cds"/>
    </source>
</evidence>
<protein>
    <submittedName>
        <fullName evidence="1">Uncharacterized protein</fullName>
    </submittedName>
</protein>
<reference evidence="1" key="1">
    <citation type="submission" date="2022-08" db="UniProtKB">
        <authorList>
            <consortium name="EnsemblMetazoa"/>
        </authorList>
    </citation>
    <scope>IDENTIFICATION</scope>
    <source>
        <strain evidence="1">05x7-T-G4-1.051#20</strain>
    </source>
</reference>
<organism evidence="1 2">
    <name type="scientific">Magallana gigas</name>
    <name type="common">Pacific oyster</name>
    <name type="synonym">Crassostrea gigas</name>
    <dbReference type="NCBI Taxonomy" id="29159"/>
    <lineage>
        <taxon>Eukaryota</taxon>
        <taxon>Metazoa</taxon>
        <taxon>Spiralia</taxon>
        <taxon>Lophotrochozoa</taxon>
        <taxon>Mollusca</taxon>
        <taxon>Bivalvia</taxon>
        <taxon>Autobranchia</taxon>
        <taxon>Pteriomorphia</taxon>
        <taxon>Ostreida</taxon>
        <taxon>Ostreoidea</taxon>
        <taxon>Ostreidae</taxon>
        <taxon>Magallana</taxon>
    </lineage>
</organism>
<dbReference type="Proteomes" id="UP000005408">
    <property type="component" value="Unassembled WGS sequence"/>
</dbReference>
<dbReference type="EnsemblMetazoa" id="G9754.1">
    <property type="protein sequence ID" value="G9754.1:cds"/>
    <property type="gene ID" value="G9754"/>
</dbReference>
<proteinExistence type="predicted"/>